<sequence length="308" mass="34777">MHVLTSEDDEDTIQRFRRDDKAYFAHRLELERRISQGLSISWSGTDAANQFAEAVKQHLRAKINDPSLLKALLSPSFNPGCRSLSPCDGYLAALNKPHVQLLTWPITRTEGNALITADGQRHVYDVIVCATGFDAFTPRFSIIGREGRNLSELWSDEGGYESYMSATVAGFPNFFVFYPPICPLIGSSYPGIERASDYMIRVISRLQTDQLSSICVRDSAQAAFNRWVQSRMPSMVWSQHCTSWYKSRGGKVVGPWPGTILHYYAATEIVRWEDYELGFIDEDQKYSSFGNGVTLGGFDPESFPWLRV</sequence>
<proteinExistence type="inferred from homology"/>
<keyword evidence="3" id="KW-1185">Reference proteome</keyword>
<dbReference type="InterPro" id="IPR036188">
    <property type="entry name" value="FAD/NAD-bd_sf"/>
</dbReference>
<reference evidence="2 3" key="1">
    <citation type="submission" date="2017-06" db="EMBL/GenBank/DDBJ databases">
        <title>Ant-infecting Ophiocordyceps genomes reveal a high diversity of potential behavioral manipulation genes and a possible major role for enterotoxins.</title>
        <authorList>
            <person name="De Bekker C."/>
            <person name="Evans H.C."/>
            <person name="Brachmann A."/>
            <person name="Hughes D.P."/>
        </authorList>
    </citation>
    <scope>NUCLEOTIDE SEQUENCE [LARGE SCALE GENOMIC DNA]</scope>
    <source>
        <strain evidence="2 3">Map16</strain>
    </source>
</reference>
<evidence type="ECO:0000256" key="1">
    <source>
        <dbReference type="ARBA" id="ARBA00010139"/>
    </source>
</evidence>
<evidence type="ECO:0008006" key="4">
    <source>
        <dbReference type="Google" id="ProtNLM"/>
    </source>
</evidence>
<evidence type="ECO:0000313" key="3">
    <source>
        <dbReference type="Proteomes" id="UP000226431"/>
    </source>
</evidence>
<dbReference type="AlphaFoldDB" id="A0A2C5YZ99"/>
<gene>
    <name evidence="2" type="ORF">CDD80_4377</name>
</gene>
<dbReference type="PANTHER" id="PTHR42877">
    <property type="entry name" value="L-ORNITHINE N(5)-MONOOXYGENASE-RELATED"/>
    <property type="match status" value="1"/>
</dbReference>
<comment type="caution">
    <text evidence="2">The sequence shown here is derived from an EMBL/GenBank/DDBJ whole genome shotgun (WGS) entry which is preliminary data.</text>
</comment>
<organism evidence="2 3">
    <name type="scientific">Ophiocordyceps camponoti-rufipedis</name>
    <dbReference type="NCBI Taxonomy" id="2004952"/>
    <lineage>
        <taxon>Eukaryota</taxon>
        <taxon>Fungi</taxon>
        <taxon>Dikarya</taxon>
        <taxon>Ascomycota</taxon>
        <taxon>Pezizomycotina</taxon>
        <taxon>Sordariomycetes</taxon>
        <taxon>Hypocreomycetidae</taxon>
        <taxon>Hypocreales</taxon>
        <taxon>Ophiocordycipitaceae</taxon>
        <taxon>Ophiocordyceps</taxon>
    </lineage>
</organism>
<dbReference type="InterPro" id="IPR051209">
    <property type="entry name" value="FAD-bind_Monooxygenase_sf"/>
</dbReference>
<comment type="similarity">
    <text evidence="1">Belongs to the FAD-binding monooxygenase family.</text>
</comment>
<dbReference type="SUPFAM" id="SSF51905">
    <property type="entry name" value="FAD/NAD(P)-binding domain"/>
    <property type="match status" value="1"/>
</dbReference>
<dbReference type="EMBL" id="NJES01000400">
    <property type="protein sequence ID" value="PHH72692.1"/>
    <property type="molecule type" value="Genomic_DNA"/>
</dbReference>
<protein>
    <recommendedName>
        <fullName evidence="4">Monooxygenase</fullName>
    </recommendedName>
</protein>
<dbReference type="PANTHER" id="PTHR42877:SF7">
    <property type="entry name" value="FLAVIN-BINDING MONOOXYGENASE-RELATED"/>
    <property type="match status" value="1"/>
</dbReference>
<dbReference type="OrthoDB" id="74360at2759"/>
<evidence type="ECO:0000313" key="2">
    <source>
        <dbReference type="EMBL" id="PHH72692.1"/>
    </source>
</evidence>
<name>A0A2C5YZ99_9HYPO</name>
<dbReference type="Gene3D" id="3.50.50.60">
    <property type="entry name" value="FAD/NAD(P)-binding domain"/>
    <property type="match status" value="1"/>
</dbReference>
<dbReference type="Proteomes" id="UP000226431">
    <property type="component" value="Unassembled WGS sequence"/>
</dbReference>
<accession>A0A2C5YZ99</accession>
<dbReference type="STRING" id="2004952.A0A2C5YZ99"/>